<organism evidence="9 10">
    <name type="scientific">Paucidesulfovibrio gracilis DSM 16080</name>
    <dbReference type="NCBI Taxonomy" id="1121449"/>
    <lineage>
        <taxon>Bacteria</taxon>
        <taxon>Pseudomonadati</taxon>
        <taxon>Thermodesulfobacteriota</taxon>
        <taxon>Desulfovibrionia</taxon>
        <taxon>Desulfovibrionales</taxon>
        <taxon>Desulfovibrionaceae</taxon>
        <taxon>Paucidesulfovibrio</taxon>
    </lineage>
</organism>
<dbReference type="NCBIfam" id="TIGR00476">
    <property type="entry name" value="selD"/>
    <property type="match status" value="1"/>
</dbReference>
<dbReference type="InterPro" id="IPR016188">
    <property type="entry name" value="PurM-like_N"/>
</dbReference>
<keyword evidence="4" id="KW-0067">ATP-binding</keyword>
<protein>
    <submittedName>
        <fullName evidence="9">Selenophosphate synthase</fullName>
    </submittedName>
</protein>
<keyword evidence="2" id="KW-0547">Nucleotide-binding</keyword>
<dbReference type="SUPFAM" id="SSF56042">
    <property type="entry name" value="PurM C-terminal domain-like"/>
    <property type="match status" value="1"/>
</dbReference>
<feature type="region of interest" description="Disordered" evidence="6">
    <location>
        <begin position="1"/>
        <end position="20"/>
    </location>
</feature>
<keyword evidence="10" id="KW-1185">Reference proteome</keyword>
<dbReference type="InterPro" id="IPR036676">
    <property type="entry name" value="PurM-like_C_sf"/>
</dbReference>
<evidence type="ECO:0000256" key="2">
    <source>
        <dbReference type="ARBA" id="ARBA00022741"/>
    </source>
</evidence>
<evidence type="ECO:0000256" key="3">
    <source>
        <dbReference type="ARBA" id="ARBA00022777"/>
    </source>
</evidence>
<evidence type="ECO:0000256" key="4">
    <source>
        <dbReference type="ARBA" id="ARBA00022840"/>
    </source>
</evidence>
<dbReference type="CDD" id="cd02195">
    <property type="entry name" value="SelD"/>
    <property type="match status" value="1"/>
</dbReference>
<dbReference type="SUPFAM" id="SSF55326">
    <property type="entry name" value="PurM N-terminal domain-like"/>
    <property type="match status" value="1"/>
</dbReference>
<accession>A0A1T4XW18</accession>
<dbReference type="Pfam" id="PF02769">
    <property type="entry name" value="AIRS_C"/>
    <property type="match status" value="1"/>
</dbReference>
<dbReference type="InterPro" id="IPR010918">
    <property type="entry name" value="PurM-like_C_dom"/>
</dbReference>
<evidence type="ECO:0000313" key="10">
    <source>
        <dbReference type="Proteomes" id="UP000190027"/>
    </source>
</evidence>
<evidence type="ECO:0000259" key="7">
    <source>
        <dbReference type="Pfam" id="PF00586"/>
    </source>
</evidence>
<feature type="domain" description="PurM-like C-terminal" evidence="8">
    <location>
        <begin position="141"/>
        <end position="312"/>
    </location>
</feature>
<keyword evidence="1" id="KW-0808">Transferase</keyword>
<evidence type="ECO:0000256" key="6">
    <source>
        <dbReference type="SAM" id="MobiDB-lite"/>
    </source>
</evidence>
<dbReference type="GO" id="GO:0005524">
    <property type="term" value="F:ATP binding"/>
    <property type="evidence" value="ECO:0007669"/>
    <property type="project" value="UniProtKB-KW"/>
</dbReference>
<dbReference type="PIRSF" id="PIRSF036407">
    <property type="entry name" value="Selenphspht_syn"/>
    <property type="match status" value="1"/>
</dbReference>
<evidence type="ECO:0000256" key="1">
    <source>
        <dbReference type="ARBA" id="ARBA00022679"/>
    </source>
</evidence>
<evidence type="ECO:0000259" key="8">
    <source>
        <dbReference type="Pfam" id="PF02769"/>
    </source>
</evidence>
<keyword evidence="5" id="KW-0711">Selenium</keyword>
<proteinExistence type="predicted"/>
<dbReference type="PANTHER" id="PTHR10256">
    <property type="entry name" value="SELENIDE, WATER DIKINASE"/>
    <property type="match status" value="1"/>
</dbReference>
<dbReference type="Gene3D" id="3.30.1330.10">
    <property type="entry name" value="PurM-like, N-terminal domain"/>
    <property type="match status" value="1"/>
</dbReference>
<dbReference type="Pfam" id="PF00586">
    <property type="entry name" value="AIRS"/>
    <property type="match status" value="1"/>
</dbReference>
<dbReference type="STRING" id="1121449.SAMN02745704_02490"/>
<dbReference type="Gene3D" id="3.90.650.10">
    <property type="entry name" value="PurM-like C-terminal domain"/>
    <property type="match status" value="1"/>
</dbReference>
<dbReference type="PANTHER" id="PTHR10256:SF0">
    <property type="entry name" value="INACTIVE SELENIDE, WATER DIKINASE-LIKE PROTEIN-RELATED"/>
    <property type="match status" value="1"/>
</dbReference>
<evidence type="ECO:0000256" key="5">
    <source>
        <dbReference type="ARBA" id="ARBA00023266"/>
    </source>
</evidence>
<dbReference type="GO" id="GO:0004756">
    <property type="term" value="F:selenide, water dikinase activity"/>
    <property type="evidence" value="ECO:0007669"/>
    <property type="project" value="TreeGrafter"/>
</dbReference>
<dbReference type="InterPro" id="IPR004536">
    <property type="entry name" value="SPS/SelD"/>
</dbReference>
<evidence type="ECO:0000313" key="9">
    <source>
        <dbReference type="EMBL" id="SKA93603.1"/>
    </source>
</evidence>
<dbReference type="GO" id="GO:0016260">
    <property type="term" value="P:selenocysteine biosynthetic process"/>
    <property type="evidence" value="ECO:0007669"/>
    <property type="project" value="TreeGrafter"/>
</dbReference>
<dbReference type="Proteomes" id="UP000190027">
    <property type="component" value="Unassembled WGS sequence"/>
</dbReference>
<reference evidence="9 10" key="1">
    <citation type="submission" date="2017-02" db="EMBL/GenBank/DDBJ databases">
        <authorList>
            <person name="Peterson S.W."/>
        </authorList>
    </citation>
    <scope>NUCLEOTIDE SEQUENCE [LARGE SCALE GENOMIC DNA]</scope>
    <source>
        <strain evidence="9 10">DSM 16080</strain>
    </source>
</reference>
<sequence>MAGLGDGYSDPRILAGRPGDNEDAVTLRFPEGRALVQSVDFFTPIVNDPHGFGRIAAANALSDIYAMGGEPLSAMNIVCFPVKQLPTELLRAILEGGQEAVLEAGAVPSGGHSVEDDEVKYGLAVSGTVDPEAMATNQGMRPGDYLVLTKPLGTGVLATALKADWEGAEEFERRLIHWCGRLNANAGHVLQRLRLRGATDVTGFGLGGHLLELCQGSACAATLWLDQVPLLDDVLELAGMGLLPAGSICNRNFYLPRCRAASDLDELRRDLLFDAQSSGGLLLAVPPDRLGDCVSMLTDLGEPAFVVGRARKPGAEGEPLLEIAARREE</sequence>
<dbReference type="AlphaFoldDB" id="A0A1T4XW18"/>
<feature type="domain" description="PurM-like N-terminal" evidence="7">
    <location>
        <begin position="22"/>
        <end position="129"/>
    </location>
</feature>
<keyword evidence="3" id="KW-0418">Kinase</keyword>
<gene>
    <name evidence="9" type="ORF">SAMN02745704_02490</name>
</gene>
<dbReference type="GO" id="GO:0005737">
    <property type="term" value="C:cytoplasm"/>
    <property type="evidence" value="ECO:0007669"/>
    <property type="project" value="TreeGrafter"/>
</dbReference>
<dbReference type="EMBL" id="FUYC01000017">
    <property type="protein sequence ID" value="SKA93603.1"/>
    <property type="molecule type" value="Genomic_DNA"/>
</dbReference>
<name>A0A1T4XW18_9BACT</name>
<dbReference type="InterPro" id="IPR036921">
    <property type="entry name" value="PurM-like_N_sf"/>
</dbReference>